<evidence type="ECO:0000313" key="2">
    <source>
        <dbReference type="EMBL" id="CCF85782.1"/>
    </source>
</evidence>
<dbReference type="EMBL" id="CAGS01000523">
    <property type="protein sequence ID" value="CCF85782.1"/>
    <property type="molecule type" value="Genomic_DNA"/>
</dbReference>
<dbReference type="Proteomes" id="UP000004221">
    <property type="component" value="Unassembled WGS sequence"/>
</dbReference>
<dbReference type="RefSeq" id="WP_008480969.1">
    <property type="nucleotide sequence ID" value="NZ_CAGS01000523.1"/>
</dbReference>
<protein>
    <submittedName>
        <fullName evidence="2">Uncharacterized protein</fullName>
    </submittedName>
</protein>
<dbReference type="AlphaFoldDB" id="I4EM69"/>
<sequence length="183" mass="20265">METLGQAIEPWHEFYAAVSATSATLVGLLFVSLSLNLKLVTGEQHAEIRALAIQTFVNFTYVLIISLIFLIPNLSPSGVGITFSIFGVLGTVSVVRAIIATTRERKRHWRTTAQYWRFVAGRFVLPLAAYIVLTLIAILLWTGSTDRVDWMVFVIFSLLGSAISVAWDLFLELGRSSVDESRG</sequence>
<keyword evidence="1" id="KW-0812">Transmembrane</keyword>
<keyword evidence="3" id="KW-1185">Reference proteome</keyword>
<reference evidence="2 3" key="1">
    <citation type="journal article" date="2012" name="ISME J.">
        <title>Nitrification expanded: discovery, physiology and genomics of a nitrite-oxidizing bacterium from the phylum Chloroflexi.</title>
        <authorList>
            <person name="Sorokin D.Y."/>
            <person name="Lucker S."/>
            <person name="Vejmelkova D."/>
            <person name="Kostrikina N.A."/>
            <person name="Kleerebezem R."/>
            <person name="Rijpstra W.I."/>
            <person name="Damste J.S."/>
            <person name="Le Paslier D."/>
            <person name="Muyzer G."/>
            <person name="Wagner M."/>
            <person name="van Loosdrecht M.C."/>
            <person name="Daims H."/>
        </authorList>
    </citation>
    <scope>NUCLEOTIDE SEQUENCE [LARGE SCALE GENOMIC DNA]</scope>
    <source>
        <strain evidence="3">none</strain>
    </source>
</reference>
<keyword evidence="1" id="KW-0472">Membrane</keyword>
<accession>I4EM69</accession>
<evidence type="ECO:0000313" key="3">
    <source>
        <dbReference type="Proteomes" id="UP000004221"/>
    </source>
</evidence>
<name>I4EM69_9BACT</name>
<comment type="caution">
    <text evidence="2">The sequence shown here is derived from an EMBL/GenBank/DDBJ whole genome shotgun (WGS) entry which is preliminary data.</text>
</comment>
<feature type="transmembrane region" description="Helical" evidence="1">
    <location>
        <begin position="48"/>
        <end position="71"/>
    </location>
</feature>
<feature type="transmembrane region" description="Helical" evidence="1">
    <location>
        <begin position="14"/>
        <end position="36"/>
    </location>
</feature>
<organism evidence="2 3">
    <name type="scientific">Nitrolancea hollandica Lb</name>
    <dbReference type="NCBI Taxonomy" id="1129897"/>
    <lineage>
        <taxon>Bacteria</taxon>
        <taxon>Pseudomonadati</taxon>
        <taxon>Thermomicrobiota</taxon>
        <taxon>Thermomicrobia</taxon>
        <taxon>Sphaerobacterales</taxon>
        <taxon>Sphaerobacterineae</taxon>
        <taxon>Sphaerobacteraceae</taxon>
        <taxon>Nitrolancea</taxon>
    </lineage>
</organism>
<keyword evidence="1" id="KW-1133">Transmembrane helix</keyword>
<gene>
    <name evidence="2" type="ORF">NITHO_570003</name>
</gene>
<feature type="transmembrane region" description="Helical" evidence="1">
    <location>
        <begin position="77"/>
        <end position="99"/>
    </location>
</feature>
<evidence type="ECO:0000256" key="1">
    <source>
        <dbReference type="SAM" id="Phobius"/>
    </source>
</evidence>
<feature type="transmembrane region" description="Helical" evidence="1">
    <location>
        <begin position="119"/>
        <end position="144"/>
    </location>
</feature>
<proteinExistence type="predicted"/>
<feature type="transmembrane region" description="Helical" evidence="1">
    <location>
        <begin position="150"/>
        <end position="171"/>
    </location>
</feature>